<proteinExistence type="inferred from homology"/>
<dbReference type="Proteomes" id="UP000034235">
    <property type="component" value="Unassembled WGS sequence"/>
</dbReference>
<dbReference type="InterPro" id="IPR051052">
    <property type="entry name" value="Diverse_substrate_MTase"/>
</dbReference>
<dbReference type="CDD" id="cd02440">
    <property type="entry name" value="AdoMet_MTases"/>
    <property type="match status" value="1"/>
</dbReference>
<evidence type="ECO:0000313" key="6">
    <source>
        <dbReference type="Proteomes" id="UP000034235"/>
    </source>
</evidence>
<sequence length="260" mass="30651">MDRIKFRLNKTVNIGKYKIPIDDNLPRQKQQEAEPGLRRDPIFKHYLKKIIWPVFSIRNNFLVDGFIEKEAGKLMKKYLRKNNIFLEVGCGDMSLRKYLPNSHTYNAMDISLADFHLQRVLPEGKRINVVIASVTKIPLPSNSVSMIAATEVLEHIINVNKAMSEIERVLKPRGVLIVSIPNNYCYKYQIKGAHTEHVQNWDFKGFIKYAEKYKFQVVESFMKGYWVPLPLWLTRTSYQLPFTSKEEFYNTNFFYVFRKL</sequence>
<comment type="similarity">
    <text evidence="1">Belongs to the methyltransferase superfamily.</text>
</comment>
<reference evidence="5 6" key="1">
    <citation type="journal article" date="2015" name="Nature">
        <title>rRNA introns, odd ribosomes, and small enigmatic genomes across a large radiation of phyla.</title>
        <authorList>
            <person name="Brown C.T."/>
            <person name="Hug L.A."/>
            <person name="Thomas B.C."/>
            <person name="Sharon I."/>
            <person name="Castelle C.J."/>
            <person name="Singh A."/>
            <person name="Wilkins M.J."/>
            <person name="Williams K.H."/>
            <person name="Banfield J.F."/>
        </authorList>
    </citation>
    <scope>NUCLEOTIDE SEQUENCE [LARGE SCALE GENOMIC DNA]</scope>
</reference>
<comment type="caution">
    <text evidence="5">The sequence shown here is derived from an EMBL/GenBank/DDBJ whole genome shotgun (WGS) entry which is preliminary data.</text>
</comment>
<dbReference type="InterPro" id="IPR013216">
    <property type="entry name" value="Methyltransf_11"/>
</dbReference>
<dbReference type="InterPro" id="IPR029063">
    <property type="entry name" value="SAM-dependent_MTases_sf"/>
</dbReference>
<evidence type="ECO:0000313" key="5">
    <source>
        <dbReference type="EMBL" id="KKQ67236.1"/>
    </source>
</evidence>
<dbReference type="PANTHER" id="PTHR44942">
    <property type="entry name" value="METHYLTRANSF_11 DOMAIN-CONTAINING PROTEIN"/>
    <property type="match status" value="1"/>
</dbReference>
<evidence type="ECO:0000256" key="1">
    <source>
        <dbReference type="ARBA" id="ARBA00008361"/>
    </source>
</evidence>
<evidence type="ECO:0000256" key="2">
    <source>
        <dbReference type="ARBA" id="ARBA00022603"/>
    </source>
</evidence>
<dbReference type="PANTHER" id="PTHR44942:SF4">
    <property type="entry name" value="METHYLTRANSFERASE TYPE 11 DOMAIN-CONTAINING PROTEIN"/>
    <property type="match status" value="1"/>
</dbReference>
<dbReference type="GO" id="GO:0032259">
    <property type="term" value="P:methylation"/>
    <property type="evidence" value="ECO:0007669"/>
    <property type="project" value="UniProtKB-KW"/>
</dbReference>
<dbReference type="EMBL" id="LBUP01000001">
    <property type="protein sequence ID" value="KKQ67236.1"/>
    <property type="molecule type" value="Genomic_DNA"/>
</dbReference>
<dbReference type="SUPFAM" id="SSF53335">
    <property type="entry name" value="S-adenosyl-L-methionine-dependent methyltransferases"/>
    <property type="match status" value="1"/>
</dbReference>
<gene>
    <name evidence="5" type="ORF">US86_C0001G0163</name>
</gene>
<evidence type="ECO:0000256" key="3">
    <source>
        <dbReference type="ARBA" id="ARBA00022679"/>
    </source>
</evidence>
<dbReference type="GO" id="GO:0008757">
    <property type="term" value="F:S-adenosylmethionine-dependent methyltransferase activity"/>
    <property type="evidence" value="ECO:0007669"/>
    <property type="project" value="InterPro"/>
</dbReference>
<name>A0A0G0MQP9_9BACT</name>
<protein>
    <submittedName>
        <fullName evidence="5">Methyltransferase type 11</fullName>
    </submittedName>
</protein>
<dbReference type="Pfam" id="PF08241">
    <property type="entry name" value="Methyltransf_11"/>
    <property type="match status" value="1"/>
</dbReference>
<evidence type="ECO:0000259" key="4">
    <source>
        <dbReference type="Pfam" id="PF08241"/>
    </source>
</evidence>
<organism evidence="5 6">
    <name type="scientific">Candidatus Daviesbacteria bacterium GW2011_GWA2_38_24</name>
    <dbReference type="NCBI Taxonomy" id="1618422"/>
    <lineage>
        <taxon>Bacteria</taxon>
        <taxon>Candidatus Daviesiibacteriota</taxon>
    </lineage>
</organism>
<feature type="domain" description="Methyltransferase type 11" evidence="4">
    <location>
        <begin position="86"/>
        <end position="178"/>
    </location>
</feature>
<dbReference type="Gene3D" id="3.40.50.150">
    <property type="entry name" value="Vaccinia Virus protein VP39"/>
    <property type="match status" value="1"/>
</dbReference>
<dbReference type="AlphaFoldDB" id="A0A0G0MQP9"/>
<accession>A0A0G0MQP9</accession>
<keyword evidence="3 5" id="KW-0808">Transferase</keyword>
<keyword evidence="2 5" id="KW-0489">Methyltransferase</keyword>